<feature type="region of interest" description="Disordered" evidence="7">
    <location>
        <begin position="43"/>
        <end position="73"/>
    </location>
</feature>
<keyword evidence="2" id="KW-0521">NADP</keyword>
<comment type="similarity">
    <text evidence="6">Belongs to the short-chain dehydrogenases/reductases (SDR) family. ERG27 subfamily.</text>
</comment>
<evidence type="ECO:0000256" key="6">
    <source>
        <dbReference type="ARBA" id="ARBA00023593"/>
    </source>
</evidence>
<reference evidence="8" key="1">
    <citation type="submission" date="2015-01" db="EMBL/GenBank/DDBJ databases">
        <title>The Genome Sequence of Cryptococcus gattii CA1280.</title>
        <authorList>
            <consortium name="The Broad Institute Genomics Platform"/>
            <person name="Cuomo C."/>
            <person name="Litvintseva A."/>
            <person name="Chen Y."/>
            <person name="Heitman J."/>
            <person name="Sun S."/>
            <person name="Springer D."/>
            <person name="Dromer F."/>
            <person name="Young S."/>
            <person name="Zeng Q."/>
            <person name="Gargeya S."/>
            <person name="Abouelleil A."/>
            <person name="Alvarado L."/>
            <person name="Chapman S.B."/>
            <person name="Gainer-Dewar J."/>
            <person name="Goldberg J."/>
            <person name="Griggs A."/>
            <person name="Gujja S."/>
            <person name="Hansen M."/>
            <person name="Howarth C."/>
            <person name="Imamovic A."/>
            <person name="Larimer J."/>
            <person name="Murphy C."/>
            <person name="Naylor J."/>
            <person name="Pearson M."/>
            <person name="Priest M."/>
            <person name="Roberts A."/>
            <person name="Saif S."/>
            <person name="Shea T."/>
            <person name="Sykes S."/>
            <person name="Wortman J."/>
            <person name="Nusbaum C."/>
            <person name="Birren B."/>
        </authorList>
    </citation>
    <scope>NUCLEOTIDE SEQUENCE [LARGE SCALE GENOMIC DNA]</scope>
    <source>
        <strain evidence="8">CA1280</strain>
    </source>
</reference>
<dbReference type="AlphaFoldDB" id="A0A0D0VTP4"/>
<feature type="compositionally biased region" description="Basic and acidic residues" evidence="7">
    <location>
        <begin position="603"/>
        <end position="614"/>
    </location>
</feature>
<dbReference type="EMBL" id="KN847974">
    <property type="protein sequence ID" value="KIR49859.1"/>
    <property type="molecule type" value="Genomic_DNA"/>
</dbReference>
<feature type="compositionally biased region" description="Basic and acidic residues" evidence="7">
    <location>
        <begin position="559"/>
        <end position="571"/>
    </location>
</feature>
<name>A0A0D0VTP4_CRYGA</name>
<dbReference type="GO" id="GO:0000253">
    <property type="term" value="F:3-beta-hydroxysteroid 3-dehydrogenase (NADP+) activity"/>
    <property type="evidence" value="ECO:0007669"/>
    <property type="project" value="TreeGrafter"/>
</dbReference>
<accession>A0A0D0VTP4</accession>
<dbReference type="PANTHER" id="PTHR43647">
    <property type="entry name" value="DEHYDROGENASE"/>
    <property type="match status" value="1"/>
</dbReference>
<dbReference type="GO" id="GO:0005811">
    <property type="term" value="C:lipid droplet"/>
    <property type="evidence" value="ECO:0007669"/>
    <property type="project" value="TreeGrafter"/>
</dbReference>
<dbReference type="GO" id="GO:0006694">
    <property type="term" value="P:steroid biosynthetic process"/>
    <property type="evidence" value="ECO:0007669"/>
    <property type="project" value="UniProtKB-KW"/>
</dbReference>
<keyword evidence="5" id="KW-0443">Lipid metabolism</keyword>
<dbReference type="SUPFAM" id="SSF51735">
    <property type="entry name" value="NAD(P)-binding Rossmann-fold domains"/>
    <property type="match status" value="1"/>
</dbReference>
<evidence type="ECO:0000256" key="4">
    <source>
        <dbReference type="ARBA" id="ARBA00023002"/>
    </source>
</evidence>
<dbReference type="HOGENOM" id="CLU_029944_1_1_1"/>
<organism evidence="8">
    <name type="scientific">Cryptococcus bacillisporus CA1280</name>
    <dbReference type="NCBI Taxonomy" id="1296109"/>
    <lineage>
        <taxon>Eukaryota</taxon>
        <taxon>Fungi</taxon>
        <taxon>Dikarya</taxon>
        <taxon>Basidiomycota</taxon>
        <taxon>Agaricomycotina</taxon>
        <taxon>Tremellomycetes</taxon>
        <taxon>Tremellales</taxon>
        <taxon>Cryptococcaceae</taxon>
        <taxon>Cryptococcus</taxon>
        <taxon>Cryptococcus gattii species complex</taxon>
    </lineage>
</organism>
<dbReference type="InterPro" id="IPR051593">
    <property type="entry name" value="Ergosterol_Biosynth_ERG27"/>
</dbReference>
<dbReference type="GO" id="GO:0005789">
    <property type="term" value="C:endoplasmic reticulum membrane"/>
    <property type="evidence" value="ECO:0007669"/>
    <property type="project" value="TreeGrafter"/>
</dbReference>
<feature type="compositionally biased region" description="Polar residues" evidence="7">
    <location>
        <begin position="58"/>
        <end position="73"/>
    </location>
</feature>
<keyword evidence="4" id="KW-0560">Oxidoreductase</keyword>
<evidence type="ECO:0000313" key="8">
    <source>
        <dbReference type="EMBL" id="KIR49859.1"/>
    </source>
</evidence>
<evidence type="ECO:0000256" key="7">
    <source>
        <dbReference type="SAM" id="MobiDB-lite"/>
    </source>
</evidence>
<keyword evidence="3" id="KW-0752">Steroid biosynthesis</keyword>
<dbReference type="OrthoDB" id="9989144at2759"/>
<feature type="region of interest" description="Disordered" evidence="7">
    <location>
        <begin position="559"/>
        <end position="625"/>
    </location>
</feature>
<evidence type="ECO:0000256" key="2">
    <source>
        <dbReference type="ARBA" id="ARBA00022857"/>
    </source>
</evidence>
<dbReference type="InterPro" id="IPR036291">
    <property type="entry name" value="NAD(P)-bd_dom_sf"/>
</dbReference>
<evidence type="ECO:0000256" key="5">
    <source>
        <dbReference type="ARBA" id="ARBA00023098"/>
    </source>
</evidence>
<gene>
    <name evidence="8" type="ORF">I312_00951</name>
</gene>
<dbReference type="PANTHER" id="PTHR43647:SF1">
    <property type="entry name" value="3-KETO-STEROID REDUCTASE ERG27"/>
    <property type="match status" value="1"/>
</dbReference>
<keyword evidence="1" id="KW-0444">Lipid biosynthesis</keyword>
<dbReference type="Gene3D" id="3.40.50.720">
    <property type="entry name" value="NAD(P)-binding Rossmann-like Domain"/>
    <property type="match status" value="1"/>
</dbReference>
<evidence type="ECO:0000256" key="1">
    <source>
        <dbReference type="ARBA" id="ARBA00022516"/>
    </source>
</evidence>
<dbReference type="GO" id="GO:0005741">
    <property type="term" value="C:mitochondrial outer membrane"/>
    <property type="evidence" value="ECO:0007669"/>
    <property type="project" value="TreeGrafter"/>
</dbReference>
<sequence>MPAHQPQHDPHRVVALVTGANSGYGLGICHQLLSNLSLPSTVPMPASTPQPTALPPSMQDSIHSSSSFQPTKASVPDTTLTLVLACRSGAKAQEAIDILWKKHRSDLEKRKKRGLAVKEGWLEGLEIVWEGVNLDSPGGKNGILAFTERVKDHYPHITCLFLNAGMGAFSGIDYWKFTKQIFTDGMSIALSQPEFNIEIKGAKSADGERGLVWGTNVLAPYIIARELLPMLRRSPPGLPFAPRVVYTSSGTATLSKLNNHPLDDYMLLDYDQSYGASKYMGDMAMIQLDREFNDETTKKDDDNRGVRVLTIEPGCVATNFFNAGLGAWVWWIKFKWFWYWLSFYICRLLGSPYHPVYADQGALPMLYAALIPAAFLLSPSQVPAQKFEVRAQRWGNTKVGYGEIDRWEEADGLGLPKGVADRYLIATISGGLHAGQQGNDIRDLHAKLAQTINNPLPPPVHRPIPPCTATAVSATGMPPPAPASSWNTPPPNTSFLFSTSPLSKTNGAGPGGGSAGGENGSFEVAHHVSEGWSLPMSDNASTNLTGRPLQSIVLNNDQPREEGQWSRHRNQEFTGDEPEDRPYHASVLPIKASPKDTGGFAEDAFKPLWEDPGKDQWQGFKSQNR</sequence>
<protein>
    <submittedName>
        <fullName evidence="8">3-keto sterol reductase</fullName>
    </submittedName>
</protein>
<evidence type="ECO:0000256" key="3">
    <source>
        <dbReference type="ARBA" id="ARBA00022955"/>
    </source>
</evidence>
<proteinExistence type="inferred from homology"/>